<keyword evidence="6 8" id="KW-1133">Transmembrane helix</keyword>
<keyword evidence="5 8" id="KW-0812">Transmembrane</keyword>
<feature type="transmembrane region" description="Helical" evidence="8">
    <location>
        <begin position="216"/>
        <end position="236"/>
    </location>
</feature>
<comment type="caution">
    <text evidence="10">The sequence shown here is derived from an EMBL/GenBank/DDBJ whole genome shotgun (WGS) entry which is preliminary data.</text>
</comment>
<keyword evidence="3" id="KW-0328">Glycosyltransferase</keyword>
<evidence type="ECO:0000256" key="8">
    <source>
        <dbReference type="SAM" id="Phobius"/>
    </source>
</evidence>
<name>A0A0G1X0F2_9BACT</name>
<keyword evidence="2" id="KW-1003">Cell membrane</keyword>
<evidence type="ECO:0000256" key="6">
    <source>
        <dbReference type="ARBA" id="ARBA00022989"/>
    </source>
</evidence>
<dbReference type="GO" id="GO:0005886">
    <property type="term" value="C:plasma membrane"/>
    <property type="evidence" value="ECO:0007669"/>
    <property type="project" value="UniProtKB-SubCell"/>
</dbReference>
<dbReference type="PANTHER" id="PTHR33908:SF11">
    <property type="entry name" value="MEMBRANE PROTEIN"/>
    <property type="match status" value="1"/>
</dbReference>
<feature type="transmembrane region" description="Helical" evidence="8">
    <location>
        <begin position="288"/>
        <end position="306"/>
    </location>
</feature>
<gene>
    <name evidence="10" type="ORF">UY67_C0006G0048</name>
</gene>
<evidence type="ECO:0000256" key="1">
    <source>
        <dbReference type="ARBA" id="ARBA00004651"/>
    </source>
</evidence>
<feature type="domain" description="Glycosyltransferase RgtA/B/C/D-like" evidence="9">
    <location>
        <begin position="94"/>
        <end position="232"/>
    </location>
</feature>
<feature type="transmembrane region" description="Helical" evidence="8">
    <location>
        <begin position="179"/>
        <end position="204"/>
    </location>
</feature>
<feature type="transmembrane region" description="Helical" evidence="8">
    <location>
        <begin position="7"/>
        <end position="26"/>
    </location>
</feature>
<dbReference type="AlphaFoldDB" id="A0A0G1X0F2"/>
<keyword evidence="7 8" id="KW-0472">Membrane</keyword>
<organism evidence="10 11">
    <name type="scientific">Candidatus Kaiserbacteria bacterium GW2011_GWA2_52_12</name>
    <dbReference type="NCBI Taxonomy" id="1618671"/>
    <lineage>
        <taxon>Bacteria</taxon>
        <taxon>Candidatus Kaiseribacteriota</taxon>
    </lineage>
</organism>
<dbReference type="GO" id="GO:0016763">
    <property type="term" value="F:pentosyltransferase activity"/>
    <property type="evidence" value="ECO:0007669"/>
    <property type="project" value="TreeGrafter"/>
</dbReference>
<evidence type="ECO:0000256" key="7">
    <source>
        <dbReference type="ARBA" id="ARBA00023136"/>
    </source>
</evidence>
<feature type="transmembrane region" description="Helical" evidence="8">
    <location>
        <begin position="151"/>
        <end position="167"/>
    </location>
</feature>
<dbReference type="STRING" id="1618671.UY67_C0006G0048"/>
<dbReference type="Proteomes" id="UP000034273">
    <property type="component" value="Unassembled WGS sequence"/>
</dbReference>
<keyword evidence="4" id="KW-0808">Transferase</keyword>
<comment type="subcellular location">
    <subcellularLocation>
        <location evidence="1">Cell membrane</location>
        <topology evidence="1">Multi-pass membrane protein</topology>
    </subcellularLocation>
</comment>
<evidence type="ECO:0000256" key="5">
    <source>
        <dbReference type="ARBA" id="ARBA00022692"/>
    </source>
</evidence>
<reference evidence="10 11" key="1">
    <citation type="journal article" date="2015" name="Nature">
        <title>rRNA introns, odd ribosomes, and small enigmatic genomes across a large radiation of phyla.</title>
        <authorList>
            <person name="Brown C.T."/>
            <person name="Hug L.A."/>
            <person name="Thomas B.C."/>
            <person name="Sharon I."/>
            <person name="Castelle C.J."/>
            <person name="Singh A."/>
            <person name="Wilkins M.J."/>
            <person name="Williams K.H."/>
            <person name="Banfield J.F."/>
        </authorList>
    </citation>
    <scope>NUCLEOTIDE SEQUENCE [LARGE SCALE GENOMIC DNA]</scope>
</reference>
<dbReference type="GO" id="GO:0009103">
    <property type="term" value="P:lipopolysaccharide biosynthetic process"/>
    <property type="evidence" value="ECO:0007669"/>
    <property type="project" value="UniProtKB-ARBA"/>
</dbReference>
<sequence>MQFIRTNWLPLLVILIGGAFSLFLALRSFEFVFGYLVIDDSFYYFQIARNIVHGLGSTFDGVHLTNGYHPLWLLAILPVFHYLSASGVHDFAPIQGVLVLSAFLYAATGVVLLAIIGRYTKNAWVKVGALGFWFFNPFVQYQMLNGLETSLSVFFIALFFLSCIRVGEKPTTRRFVETGIIGGLMMLARLDNVFYFLGYLAYLAYRDGVKKSVRPILVSGIAATILVAPWLLFNFVNFGMLFTSSSLASTMVNHQLIVQDHGPSWFQSGKAVAYFTDNALRDLEPQTGIPLILLLMSGLCIGYLAFGRGRALLDRYRIPVELFVASGFVLDFIANASIRWTVRPWYFIAVDLLIAIWLAWFLEKLREEGYMRPLVATVLILFSLSVFYINWSREISKSKNSMPVDIIKGTVWMNENVPKGAVIGAFNAGVQGYFSTHRVVNLDGLVNNSAFAALKEKKLWQYIHDEKIDYLADYDVYIGYRYNYFLGVDNVFDHLQFVYEPVSRLRVYKVK</sequence>
<dbReference type="PANTHER" id="PTHR33908">
    <property type="entry name" value="MANNOSYLTRANSFERASE YKCB-RELATED"/>
    <property type="match status" value="1"/>
</dbReference>
<dbReference type="Pfam" id="PF13231">
    <property type="entry name" value="PMT_2"/>
    <property type="match status" value="1"/>
</dbReference>
<evidence type="ECO:0000313" key="10">
    <source>
        <dbReference type="EMBL" id="KKW24593.1"/>
    </source>
</evidence>
<accession>A0A0G1X0F2</accession>
<feature type="transmembrane region" description="Helical" evidence="8">
    <location>
        <begin position="97"/>
        <end position="117"/>
    </location>
</feature>
<evidence type="ECO:0000256" key="4">
    <source>
        <dbReference type="ARBA" id="ARBA00022679"/>
    </source>
</evidence>
<feature type="transmembrane region" description="Helical" evidence="8">
    <location>
        <begin position="344"/>
        <end position="362"/>
    </location>
</feature>
<evidence type="ECO:0000313" key="11">
    <source>
        <dbReference type="Proteomes" id="UP000034273"/>
    </source>
</evidence>
<dbReference type="EMBL" id="LCQW01000006">
    <property type="protein sequence ID" value="KKW24593.1"/>
    <property type="molecule type" value="Genomic_DNA"/>
</dbReference>
<protein>
    <recommendedName>
        <fullName evidence="9">Glycosyltransferase RgtA/B/C/D-like domain-containing protein</fullName>
    </recommendedName>
</protein>
<evidence type="ECO:0000259" key="9">
    <source>
        <dbReference type="Pfam" id="PF13231"/>
    </source>
</evidence>
<proteinExistence type="predicted"/>
<feature type="transmembrane region" description="Helical" evidence="8">
    <location>
        <begin position="374"/>
        <end position="391"/>
    </location>
</feature>
<evidence type="ECO:0000256" key="3">
    <source>
        <dbReference type="ARBA" id="ARBA00022676"/>
    </source>
</evidence>
<dbReference type="InterPro" id="IPR050297">
    <property type="entry name" value="LipidA_mod_glycosyltrf_83"/>
</dbReference>
<dbReference type="InterPro" id="IPR038731">
    <property type="entry name" value="RgtA/B/C-like"/>
</dbReference>
<evidence type="ECO:0000256" key="2">
    <source>
        <dbReference type="ARBA" id="ARBA00022475"/>
    </source>
</evidence>